<dbReference type="AlphaFoldDB" id="A0A8T0J339"/>
<name>A0A8T0J339_CERPU</name>
<evidence type="ECO:0000313" key="2">
    <source>
        <dbReference type="EMBL" id="KAG0589368.1"/>
    </source>
</evidence>
<comment type="caution">
    <text evidence="2">The sequence shown here is derived from an EMBL/GenBank/DDBJ whole genome shotgun (WGS) entry which is preliminary data.</text>
</comment>
<dbReference type="InterPro" id="IPR028015">
    <property type="entry name" value="CCDC84-like"/>
</dbReference>
<organism evidence="2 3">
    <name type="scientific">Ceratodon purpureus</name>
    <name type="common">Fire moss</name>
    <name type="synonym">Dicranum purpureum</name>
    <dbReference type="NCBI Taxonomy" id="3225"/>
    <lineage>
        <taxon>Eukaryota</taxon>
        <taxon>Viridiplantae</taxon>
        <taxon>Streptophyta</taxon>
        <taxon>Embryophyta</taxon>
        <taxon>Bryophyta</taxon>
        <taxon>Bryophytina</taxon>
        <taxon>Bryopsida</taxon>
        <taxon>Dicranidae</taxon>
        <taxon>Pseudoditrichales</taxon>
        <taxon>Ditrichaceae</taxon>
        <taxon>Ceratodon</taxon>
    </lineage>
</organism>
<evidence type="ECO:0000313" key="3">
    <source>
        <dbReference type="Proteomes" id="UP000822688"/>
    </source>
</evidence>
<gene>
    <name evidence="2" type="ORF">KC19_1G016400</name>
</gene>
<feature type="compositionally biased region" description="Basic and acidic residues" evidence="1">
    <location>
        <begin position="440"/>
        <end position="458"/>
    </location>
</feature>
<dbReference type="Proteomes" id="UP000822688">
    <property type="component" value="Chromosome 1"/>
</dbReference>
<feature type="compositionally biased region" description="Basic residues" evidence="1">
    <location>
        <begin position="483"/>
        <end position="492"/>
    </location>
</feature>
<reference evidence="2" key="1">
    <citation type="submission" date="2020-06" db="EMBL/GenBank/DDBJ databases">
        <title>WGS assembly of Ceratodon purpureus strain R40.</title>
        <authorList>
            <person name="Carey S.B."/>
            <person name="Jenkins J."/>
            <person name="Shu S."/>
            <person name="Lovell J.T."/>
            <person name="Sreedasyam A."/>
            <person name="Maumus F."/>
            <person name="Tiley G.P."/>
            <person name="Fernandez-Pozo N."/>
            <person name="Barry K."/>
            <person name="Chen C."/>
            <person name="Wang M."/>
            <person name="Lipzen A."/>
            <person name="Daum C."/>
            <person name="Saski C.A."/>
            <person name="Payton A.C."/>
            <person name="Mcbreen J.C."/>
            <person name="Conrad R.E."/>
            <person name="Kollar L.M."/>
            <person name="Olsson S."/>
            <person name="Huttunen S."/>
            <person name="Landis J.B."/>
            <person name="Wickett N.J."/>
            <person name="Johnson M.G."/>
            <person name="Rensing S.A."/>
            <person name="Grimwood J."/>
            <person name="Schmutz J."/>
            <person name="Mcdaniel S.F."/>
        </authorList>
    </citation>
    <scope>NUCLEOTIDE SEQUENCE</scope>
    <source>
        <strain evidence="2">R40</strain>
    </source>
</reference>
<evidence type="ECO:0000256" key="1">
    <source>
        <dbReference type="SAM" id="MobiDB-lite"/>
    </source>
</evidence>
<proteinExistence type="predicted"/>
<keyword evidence="3" id="KW-1185">Reference proteome</keyword>
<dbReference type="EMBL" id="CM026421">
    <property type="protein sequence ID" value="KAG0589368.1"/>
    <property type="molecule type" value="Genomic_DNA"/>
</dbReference>
<dbReference type="Pfam" id="PF14968">
    <property type="entry name" value="CCDC84"/>
    <property type="match status" value="1"/>
</dbReference>
<dbReference type="PANTHER" id="PTHR31198">
    <property type="entry name" value="COILED-COIL DOMAIN-CONTAINING PROTEIN 84"/>
    <property type="match status" value="1"/>
</dbReference>
<accession>A0A8T0J339</accession>
<feature type="region of interest" description="Disordered" evidence="1">
    <location>
        <begin position="410"/>
        <end position="492"/>
    </location>
</feature>
<protein>
    <submittedName>
        <fullName evidence="2">Uncharacterized protein</fullName>
    </submittedName>
</protein>
<dbReference type="PANTHER" id="PTHR31198:SF1">
    <property type="entry name" value="CENTROSOMAL AT-AC SPLICING FACTOR"/>
    <property type="match status" value="1"/>
</dbReference>
<sequence>MAPFMFCRVCRVNHDKGKGHKYAVKHKQRVGELLSKARSKIQEIRVSLKDVTLLQDDDRRGRTNFWCAFCEQEVDEKDSLLNWESSIRHLGGASHFTNVKKFLAEQGADVADSRRYLIVKEELTKWEERCKVLTAKVDRARGVELFGTNNIHSDTSRSDPGSSLVLGNRQIFSHDASVIDDVQPLSVLTLGSFQKPMPIYDGASSVATASGDHQRFSMSAAAAPETSQFSSNGWSNVAVGDLHYMDHANHLAPTNFGIESSTIKSSHHYYPESSNEILRGVDTIHYTQEPGAHSSALQRVRSAQYIMPSLQSAVPSQYTVMATGQDLSNVVRPPLLPGEGNVHSGATPPWIGPGVDDKLFVAPSTEIGPTMEPVKKRLLSKNQERKLAKLRPPNRVGAAWAEVRRAQLEREARGETEGEGVPQADATWLPNFGRIWQSGSRHDTRKEFEAEKRREAKRLGRPLGKRGSPSSERPVQFQPYVSKRQRAVKTDE</sequence>